<dbReference type="PATRIC" id="fig|1461584.3.peg.1977"/>
<feature type="transmembrane region" description="Helical" evidence="1">
    <location>
        <begin position="129"/>
        <end position="150"/>
    </location>
</feature>
<feature type="transmembrane region" description="Helical" evidence="1">
    <location>
        <begin position="212"/>
        <end position="238"/>
    </location>
</feature>
<reference evidence="2" key="1">
    <citation type="submission" date="2014-07" db="EMBL/GenBank/DDBJ databases">
        <authorList>
            <person name="Urmite Genomes Urmite Genomes"/>
        </authorList>
    </citation>
    <scope>NUCLEOTIDE SEQUENCE</scope>
    <source>
        <strain evidence="2">11W110_air</strain>
    </source>
</reference>
<feature type="transmembrane region" description="Helical" evidence="1">
    <location>
        <begin position="292"/>
        <end position="312"/>
    </location>
</feature>
<dbReference type="AlphaFoldDB" id="A0A078MN34"/>
<evidence type="ECO:0008006" key="3">
    <source>
        <dbReference type="Google" id="ProtNLM"/>
    </source>
</evidence>
<name>A0A078MN34_9MICC</name>
<feature type="transmembrane region" description="Helical" evidence="1">
    <location>
        <begin position="103"/>
        <end position="123"/>
    </location>
</feature>
<feature type="transmembrane region" description="Helical" evidence="1">
    <location>
        <begin position="332"/>
        <end position="355"/>
    </location>
</feature>
<organism evidence="2">
    <name type="scientific">Arthrobacter saudimassiliensis</name>
    <dbReference type="NCBI Taxonomy" id="1461584"/>
    <lineage>
        <taxon>Bacteria</taxon>
        <taxon>Bacillati</taxon>
        <taxon>Actinomycetota</taxon>
        <taxon>Actinomycetes</taxon>
        <taxon>Micrococcales</taxon>
        <taxon>Micrococcaceae</taxon>
        <taxon>Arthrobacter</taxon>
    </lineage>
</organism>
<feature type="transmembrane region" description="Helical" evidence="1">
    <location>
        <begin position="376"/>
        <end position="393"/>
    </location>
</feature>
<feature type="transmembrane region" description="Helical" evidence="1">
    <location>
        <begin position="270"/>
        <end position="287"/>
    </location>
</feature>
<feature type="transmembrane region" description="Helical" evidence="1">
    <location>
        <begin position="162"/>
        <end position="178"/>
    </location>
</feature>
<accession>A0A078MN34</accession>
<feature type="transmembrane region" description="Helical" evidence="1">
    <location>
        <begin position="73"/>
        <end position="94"/>
    </location>
</feature>
<keyword evidence="1" id="KW-0472">Membrane</keyword>
<dbReference type="EMBL" id="LN483071">
    <property type="protein sequence ID" value="CEA08643.1"/>
    <property type="molecule type" value="Genomic_DNA"/>
</dbReference>
<gene>
    <name evidence="2" type="ORF">BN1051_02000</name>
</gene>
<dbReference type="InterPro" id="IPR046671">
    <property type="entry name" value="DUF6541"/>
</dbReference>
<evidence type="ECO:0000313" key="2">
    <source>
        <dbReference type="EMBL" id="CEA08643.1"/>
    </source>
</evidence>
<evidence type="ECO:0000256" key="1">
    <source>
        <dbReference type="SAM" id="Phobius"/>
    </source>
</evidence>
<dbReference type="Pfam" id="PF20176">
    <property type="entry name" value="DUF6541"/>
    <property type="match status" value="1"/>
</dbReference>
<keyword evidence="1" id="KW-0812">Transmembrane</keyword>
<protein>
    <recommendedName>
        <fullName evidence="3">Glycosyltransferase RgtA/B/C/D-like domain-containing protein</fullName>
    </recommendedName>
</protein>
<sequence length="546" mass="58669">MLLRRIVFFMGEPAAISQTFDNIFHLNAVRYVLDTGSASSLTLGEMNGGGFYPAGWHGLVSGVVLLTGAEIPIATNMVAIAVAALVWPLGCVFLTRQIVGDRILPMLAAGVLSAAFGAFPILMLDFGVLYPNVLSISLLPIVLGALLPAVGLSGQSVSGQPVVWRWLVVLAAVPGLALAHPSTLMALLALMVPVAVRAWWRQASRIRWAERGTVMTGVLSTIVLIMGLLVLAVLWYYVRPVKEDAFWGPIESPGQAVGEVITGTQMGRPFSWSLFVLIVVGIGVLVAGRCWWLVGMFGVLGFLYVAVAGFPMGDTRWFFVGIWYNDPTRLAALIPVIAVPLTAVAATFLVQRLWILVGRKTVADLYTESSRIQRPTLAAFAGAVLMVVVLTAFTQQAPNIRYAAANAVASYQVGPDSALLNQDEMELLSRLDEKLPEDAVVVGNPWNGSGLAYALSDRESVFTHTFYEVPESAHILADRLNQAGEDPEVCAAVEELGVDYVLDFGHREVHGGDHGFDGLDDLQENGVGRVIDVVGDAKVYEITACP</sequence>
<keyword evidence="1" id="KW-1133">Transmembrane helix</keyword>
<feature type="transmembrane region" description="Helical" evidence="1">
    <location>
        <begin position="184"/>
        <end position="200"/>
    </location>
</feature>
<proteinExistence type="predicted"/>